<evidence type="ECO:0000313" key="5">
    <source>
        <dbReference type="Proteomes" id="UP000011087"/>
    </source>
</evidence>
<proteinExistence type="predicted"/>
<dbReference type="EMBL" id="JH993063">
    <property type="protein sequence ID" value="EKX37090.1"/>
    <property type="molecule type" value="Genomic_DNA"/>
</dbReference>
<dbReference type="Pfam" id="PF00069">
    <property type="entry name" value="Pkinase"/>
    <property type="match status" value="1"/>
</dbReference>
<dbReference type="Gene3D" id="1.10.510.10">
    <property type="entry name" value="Transferase(Phosphotransferase) domain 1"/>
    <property type="match status" value="1"/>
</dbReference>
<accession>L1IMQ3</accession>
<feature type="coiled-coil region" evidence="1">
    <location>
        <begin position="304"/>
        <end position="331"/>
    </location>
</feature>
<dbReference type="PANTHER" id="PTHR24347">
    <property type="entry name" value="SERINE/THREONINE-PROTEIN KINASE"/>
    <property type="match status" value="1"/>
</dbReference>
<evidence type="ECO:0000259" key="2">
    <source>
        <dbReference type="SMART" id="SM00220"/>
    </source>
</evidence>
<dbReference type="OrthoDB" id="4062651at2759"/>
<feature type="domain" description="Protein kinase" evidence="2">
    <location>
        <begin position="92"/>
        <end position="297"/>
    </location>
</feature>
<organism evidence="3">
    <name type="scientific">Guillardia theta (strain CCMP2712)</name>
    <name type="common">Cryptophyte</name>
    <dbReference type="NCBI Taxonomy" id="905079"/>
    <lineage>
        <taxon>Eukaryota</taxon>
        <taxon>Cryptophyceae</taxon>
        <taxon>Pyrenomonadales</taxon>
        <taxon>Geminigeraceae</taxon>
        <taxon>Guillardia</taxon>
    </lineage>
</organism>
<reference evidence="3 5" key="1">
    <citation type="journal article" date="2012" name="Nature">
        <title>Algal genomes reveal evolutionary mosaicism and the fate of nucleomorphs.</title>
        <authorList>
            <consortium name="DOE Joint Genome Institute"/>
            <person name="Curtis B.A."/>
            <person name="Tanifuji G."/>
            <person name="Burki F."/>
            <person name="Gruber A."/>
            <person name="Irimia M."/>
            <person name="Maruyama S."/>
            <person name="Arias M.C."/>
            <person name="Ball S.G."/>
            <person name="Gile G.H."/>
            <person name="Hirakawa Y."/>
            <person name="Hopkins J.F."/>
            <person name="Kuo A."/>
            <person name="Rensing S.A."/>
            <person name="Schmutz J."/>
            <person name="Symeonidi A."/>
            <person name="Elias M."/>
            <person name="Eveleigh R.J."/>
            <person name="Herman E.K."/>
            <person name="Klute M.J."/>
            <person name="Nakayama T."/>
            <person name="Obornik M."/>
            <person name="Reyes-Prieto A."/>
            <person name="Armbrust E.V."/>
            <person name="Aves S.J."/>
            <person name="Beiko R.G."/>
            <person name="Coutinho P."/>
            <person name="Dacks J.B."/>
            <person name="Durnford D.G."/>
            <person name="Fast N.M."/>
            <person name="Green B.R."/>
            <person name="Grisdale C.J."/>
            <person name="Hempel F."/>
            <person name="Henrissat B."/>
            <person name="Hoppner M.P."/>
            <person name="Ishida K."/>
            <person name="Kim E."/>
            <person name="Koreny L."/>
            <person name="Kroth P.G."/>
            <person name="Liu Y."/>
            <person name="Malik S.B."/>
            <person name="Maier U.G."/>
            <person name="McRose D."/>
            <person name="Mock T."/>
            <person name="Neilson J.A."/>
            <person name="Onodera N.T."/>
            <person name="Poole A.M."/>
            <person name="Pritham E.J."/>
            <person name="Richards T.A."/>
            <person name="Rocap G."/>
            <person name="Roy S.W."/>
            <person name="Sarai C."/>
            <person name="Schaack S."/>
            <person name="Shirato S."/>
            <person name="Slamovits C.H."/>
            <person name="Spencer D.F."/>
            <person name="Suzuki S."/>
            <person name="Worden A.Z."/>
            <person name="Zauner S."/>
            <person name="Barry K."/>
            <person name="Bell C."/>
            <person name="Bharti A.K."/>
            <person name="Crow J.A."/>
            <person name="Grimwood J."/>
            <person name="Kramer R."/>
            <person name="Lindquist E."/>
            <person name="Lucas S."/>
            <person name="Salamov A."/>
            <person name="McFadden G.I."/>
            <person name="Lane C.E."/>
            <person name="Keeling P.J."/>
            <person name="Gray M.W."/>
            <person name="Grigoriev I.V."/>
            <person name="Archibald J.M."/>
        </authorList>
    </citation>
    <scope>NUCLEOTIDE SEQUENCE</scope>
    <source>
        <strain evidence="3 5">CCMP2712</strain>
    </source>
</reference>
<evidence type="ECO:0000256" key="1">
    <source>
        <dbReference type="SAM" id="Coils"/>
    </source>
</evidence>
<dbReference type="InterPro" id="IPR011009">
    <property type="entry name" value="Kinase-like_dom_sf"/>
</dbReference>
<sequence>MQRPTLAWRQEKKEETRRLESLPGVQLLHVSAPLMPALSISIFSSASSSCTSHHAIVTAQEALNLLSTKTSSSSSSSSSSSAVTKGSCQLHRPIKKTLSFADILDYQRLPQPPELCGLQAVVKGTGVREEDGERRRNFTLVDRPPKGTKLYVTLVMDFIDGKELRRILGALQYMHSLSLLHCDVSPRNLLVSSSSHAFLIDMGLAREEAEAEASPEGCPCRAAGLYGVRDEGGVAGFVFMFGSFSSEQLLDPNPLLFPEASWGMNMSEEGKALLTGMLDKEGDRRVSSHAALQSGWFAPERANESEAAQAAEEAEAEVEEVATEREEAVIAVDLVPHQLLLPRRPTRINYAGRVIGREVEG</sequence>
<dbReference type="STRING" id="905079.L1IMQ3"/>
<dbReference type="Proteomes" id="UP000011087">
    <property type="component" value="Unassembled WGS sequence"/>
</dbReference>
<name>L1IMQ3_GUITC</name>
<keyword evidence="5" id="KW-1185">Reference proteome</keyword>
<evidence type="ECO:0000313" key="4">
    <source>
        <dbReference type="EnsemblProtists" id="EKX37090"/>
    </source>
</evidence>
<dbReference type="SUPFAM" id="SSF56112">
    <property type="entry name" value="Protein kinase-like (PK-like)"/>
    <property type="match status" value="1"/>
</dbReference>
<protein>
    <recommendedName>
        <fullName evidence="2">Protein kinase domain-containing protein</fullName>
    </recommendedName>
</protein>
<dbReference type="InterPro" id="IPR000719">
    <property type="entry name" value="Prot_kinase_dom"/>
</dbReference>
<keyword evidence="1" id="KW-0175">Coiled coil</keyword>
<dbReference type="GeneID" id="17293854"/>
<dbReference type="SMART" id="SM00220">
    <property type="entry name" value="S_TKc"/>
    <property type="match status" value="1"/>
</dbReference>
<dbReference type="GO" id="GO:0005524">
    <property type="term" value="F:ATP binding"/>
    <property type="evidence" value="ECO:0007669"/>
    <property type="project" value="InterPro"/>
</dbReference>
<reference evidence="5" key="2">
    <citation type="submission" date="2012-11" db="EMBL/GenBank/DDBJ databases">
        <authorList>
            <person name="Kuo A."/>
            <person name="Curtis B.A."/>
            <person name="Tanifuji G."/>
            <person name="Burki F."/>
            <person name="Gruber A."/>
            <person name="Irimia M."/>
            <person name="Maruyama S."/>
            <person name="Arias M.C."/>
            <person name="Ball S.G."/>
            <person name="Gile G.H."/>
            <person name="Hirakawa Y."/>
            <person name="Hopkins J.F."/>
            <person name="Rensing S.A."/>
            <person name="Schmutz J."/>
            <person name="Symeonidi A."/>
            <person name="Elias M."/>
            <person name="Eveleigh R.J."/>
            <person name="Herman E.K."/>
            <person name="Klute M.J."/>
            <person name="Nakayama T."/>
            <person name="Obornik M."/>
            <person name="Reyes-Prieto A."/>
            <person name="Armbrust E.V."/>
            <person name="Aves S.J."/>
            <person name="Beiko R.G."/>
            <person name="Coutinho P."/>
            <person name="Dacks J.B."/>
            <person name="Durnford D.G."/>
            <person name="Fast N.M."/>
            <person name="Green B.R."/>
            <person name="Grisdale C."/>
            <person name="Hempe F."/>
            <person name="Henrissat B."/>
            <person name="Hoppner M.P."/>
            <person name="Ishida K.-I."/>
            <person name="Kim E."/>
            <person name="Koreny L."/>
            <person name="Kroth P.G."/>
            <person name="Liu Y."/>
            <person name="Malik S.-B."/>
            <person name="Maier U.G."/>
            <person name="McRose D."/>
            <person name="Mock T."/>
            <person name="Neilson J.A."/>
            <person name="Onodera N.T."/>
            <person name="Poole A.M."/>
            <person name="Pritham E.J."/>
            <person name="Richards T.A."/>
            <person name="Rocap G."/>
            <person name="Roy S.W."/>
            <person name="Sarai C."/>
            <person name="Schaack S."/>
            <person name="Shirato S."/>
            <person name="Slamovits C.H."/>
            <person name="Spencer D.F."/>
            <person name="Suzuki S."/>
            <person name="Worden A.Z."/>
            <person name="Zauner S."/>
            <person name="Barry K."/>
            <person name="Bell C."/>
            <person name="Bharti A.K."/>
            <person name="Crow J.A."/>
            <person name="Grimwood J."/>
            <person name="Kramer R."/>
            <person name="Lindquist E."/>
            <person name="Lucas S."/>
            <person name="Salamov A."/>
            <person name="McFadden G.I."/>
            <person name="Lane C.E."/>
            <person name="Keeling P.J."/>
            <person name="Gray M.W."/>
            <person name="Grigoriev I.V."/>
            <person name="Archibald J.M."/>
        </authorList>
    </citation>
    <scope>NUCLEOTIDE SEQUENCE</scope>
    <source>
        <strain evidence="5">CCMP2712</strain>
    </source>
</reference>
<dbReference type="RefSeq" id="XP_005824070.1">
    <property type="nucleotide sequence ID" value="XM_005824013.1"/>
</dbReference>
<dbReference type="KEGG" id="gtt:GUITHDRAFT_116666"/>
<dbReference type="EnsemblProtists" id="EKX37090">
    <property type="protein sequence ID" value="EKX37090"/>
    <property type="gene ID" value="GUITHDRAFT_116666"/>
</dbReference>
<dbReference type="AlphaFoldDB" id="L1IMQ3"/>
<gene>
    <name evidence="3" type="ORF">GUITHDRAFT_116666</name>
</gene>
<dbReference type="GO" id="GO:0004672">
    <property type="term" value="F:protein kinase activity"/>
    <property type="evidence" value="ECO:0007669"/>
    <property type="project" value="InterPro"/>
</dbReference>
<dbReference type="PROSITE" id="PS00109">
    <property type="entry name" value="PROTEIN_KINASE_TYR"/>
    <property type="match status" value="1"/>
</dbReference>
<dbReference type="HOGENOM" id="CLU_768254_0_0_1"/>
<reference evidence="4" key="3">
    <citation type="submission" date="2016-03" db="UniProtKB">
        <authorList>
            <consortium name="EnsemblProtists"/>
        </authorList>
    </citation>
    <scope>IDENTIFICATION</scope>
</reference>
<dbReference type="PaxDb" id="55529-EKX37090"/>
<dbReference type="InterPro" id="IPR008266">
    <property type="entry name" value="Tyr_kinase_AS"/>
</dbReference>
<evidence type="ECO:0000313" key="3">
    <source>
        <dbReference type="EMBL" id="EKX37090.1"/>
    </source>
</evidence>